<dbReference type="PROSITE" id="PS50005">
    <property type="entry name" value="TPR"/>
    <property type="match status" value="3"/>
</dbReference>
<dbReference type="InterPro" id="IPR011990">
    <property type="entry name" value="TPR-like_helical_dom_sf"/>
</dbReference>
<dbReference type="AlphaFoldDB" id="A0AAD5Q9W5"/>
<evidence type="ECO:0000313" key="4">
    <source>
        <dbReference type="EMBL" id="KAJ0399492.1"/>
    </source>
</evidence>
<dbReference type="PANTHER" id="PTHR16193">
    <property type="entry name" value="TETRATRICOPEPTIDE REPEAT PROTEIN 27"/>
    <property type="match status" value="1"/>
</dbReference>
<dbReference type="SMART" id="SM00028">
    <property type="entry name" value="TPR"/>
    <property type="match status" value="3"/>
</dbReference>
<dbReference type="Gene3D" id="1.25.40.10">
    <property type="entry name" value="Tetratricopeptide repeat domain"/>
    <property type="match status" value="1"/>
</dbReference>
<evidence type="ECO:0000256" key="1">
    <source>
        <dbReference type="ARBA" id="ARBA00022737"/>
    </source>
</evidence>
<evidence type="ECO:0000256" key="3">
    <source>
        <dbReference type="PROSITE-ProRule" id="PRU00339"/>
    </source>
</evidence>
<dbReference type="PANTHER" id="PTHR16193:SF0">
    <property type="entry name" value="TETRATRICOPEPTIDE REPEAT PROTEIN 27"/>
    <property type="match status" value="1"/>
</dbReference>
<gene>
    <name evidence="4" type="ORF">P43SY_003369</name>
</gene>
<evidence type="ECO:0000256" key="2">
    <source>
        <dbReference type="ARBA" id="ARBA00022803"/>
    </source>
</evidence>
<feature type="repeat" description="TPR" evidence="3">
    <location>
        <begin position="687"/>
        <end position="720"/>
    </location>
</feature>
<keyword evidence="1" id="KW-0677">Repeat</keyword>
<keyword evidence="5" id="KW-1185">Reference proteome</keyword>
<comment type="caution">
    <text evidence="4">The sequence shown here is derived from an EMBL/GenBank/DDBJ whole genome shotgun (WGS) entry which is preliminary data.</text>
</comment>
<name>A0AAD5Q9W5_PYTIN</name>
<evidence type="ECO:0008006" key="6">
    <source>
        <dbReference type="Google" id="ProtNLM"/>
    </source>
</evidence>
<keyword evidence="2 3" id="KW-0802">TPR repeat</keyword>
<feature type="repeat" description="TPR" evidence="3">
    <location>
        <begin position="653"/>
        <end position="686"/>
    </location>
</feature>
<evidence type="ECO:0000313" key="5">
    <source>
        <dbReference type="Proteomes" id="UP001209570"/>
    </source>
</evidence>
<dbReference type="PROSITE" id="PS50293">
    <property type="entry name" value="TPR_REGION"/>
    <property type="match status" value="1"/>
</dbReference>
<dbReference type="SUPFAM" id="SSF48452">
    <property type="entry name" value="TPR-like"/>
    <property type="match status" value="2"/>
</dbReference>
<dbReference type="Proteomes" id="UP001209570">
    <property type="component" value="Unassembled WGS sequence"/>
</dbReference>
<protein>
    <recommendedName>
        <fullName evidence="6">Tetratricopeptide repeat protein</fullName>
    </recommendedName>
</protein>
<dbReference type="InterPro" id="IPR044244">
    <property type="entry name" value="TTC27/Emw1"/>
</dbReference>
<dbReference type="InterPro" id="IPR019734">
    <property type="entry name" value="TPR_rpt"/>
</dbReference>
<proteinExistence type="predicted"/>
<dbReference type="Pfam" id="PF14559">
    <property type="entry name" value="TPR_19"/>
    <property type="match status" value="1"/>
</dbReference>
<feature type="repeat" description="TPR" evidence="3">
    <location>
        <begin position="721"/>
        <end position="754"/>
    </location>
</feature>
<dbReference type="EMBL" id="JAKCXM010000181">
    <property type="protein sequence ID" value="KAJ0399492.1"/>
    <property type="molecule type" value="Genomic_DNA"/>
</dbReference>
<organism evidence="4 5">
    <name type="scientific">Pythium insidiosum</name>
    <name type="common">Pythiosis disease agent</name>
    <dbReference type="NCBI Taxonomy" id="114742"/>
    <lineage>
        <taxon>Eukaryota</taxon>
        <taxon>Sar</taxon>
        <taxon>Stramenopiles</taxon>
        <taxon>Oomycota</taxon>
        <taxon>Peronosporomycetes</taxon>
        <taxon>Pythiales</taxon>
        <taxon>Pythiaceae</taxon>
        <taxon>Pythium</taxon>
    </lineage>
</organism>
<reference evidence="4" key="1">
    <citation type="submission" date="2021-12" db="EMBL/GenBank/DDBJ databases">
        <title>Prjna785345.</title>
        <authorList>
            <person name="Rujirawat T."/>
            <person name="Krajaejun T."/>
        </authorList>
    </citation>
    <scope>NUCLEOTIDE SEQUENCE</scope>
    <source>
        <strain evidence="4">Pi057C3</strain>
    </source>
</reference>
<sequence length="993" mass="111446">MDEDDLFAELCGVSVSAMEDTQEDAGVLRQELCIAVERGMLETSPAAIDSAIASFQEGSSDGDARLLSALQSAKLVCEGRYADVIRTEFGLRVMAAITGSDAATRQQHIASDVTTKLAALLSSTPENERAATCYEILLVGVALLNLFVQANYTGPALEAAGLRDVIALVARVLGAPDGDDKALRQAALPMLQVDGEMAFTICEFPYFLAVARAVLHFTGNAAFANWSVAVQTFGSHDEDEDVTPTNAVDASLRRELESTLASAAWWNARAAVVHSRLLIAKEPSNTLWYEARRGFVQTLRHPTLFEVARGEYLRARAHVEWGLAQHFFDKNKQGKRSFETAQEISGLSVQLSGSLGKRTKFQQRSVAQMVLLAKSKYPPTAESDSVYATAMADATDAELGGRRVGSKEEVDELVQRGEATYREVQLNQVDEENILLERIAFEDASLTEQGNLQTMDQVILLARCLDVKNSNANDGLTREEMLPYVSRVLENPNNWMVYSTALLERAWLECEATRRRERAVLQMQALVDQHTTRLTVLQSSMQAIEDAAPAHERMQFVYALAFPPQYALKRDLAERYFSMGVLRSALDLCLELEIWDDVVRCYQVLDQPTKAEETVRARLAVAPSPYMWTALGDITLQIEHYETAWQLSQRRYARAKRSLGRYFFEHGDYKTAIAHYEDSVEVNPMNASSWFVIGTMSMRLQDWARGLRALTRVVQLEPDNGEAWGNIGSIHMNNGRFHEAYTVLQEALKQKREMWQMWENYAYCALQIERFGEVLYAMHQWLDLRQKHKRPVDHELLAWLVEAVVFPDAMKQKIGRDAHTEEAAAAELQALGDEDDENRADDDEDIRELDEAALATDATPPRSASNYKKQLAMLFGRITSIVTNDAKIWQVYARFNDGVGRPEKALDCRLKMCRALQTAQWETEQSRVEELCRAAVRLAQDYMADGSKKALYACRLYLRGVLKKAQVDFERNEDVQALAETLEKVETAMAALA</sequence>
<accession>A0AAD5Q9W5</accession>